<evidence type="ECO:0000256" key="6">
    <source>
        <dbReference type="ARBA" id="ARBA00023026"/>
    </source>
</evidence>
<organism evidence="9 10">
    <name type="scientific">Kitasatospora kifunensis</name>
    <name type="common">Streptomyces kifunensis</name>
    <dbReference type="NCBI Taxonomy" id="58351"/>
    <lineage>
        <taxon>Bacteria</taxon>
        <taxon>Bacillati</taxon>
        <taxon>Actinomycetota</taxon>
        <taxon>Actinomycetes</taxon>
        <taxon>Kitasatosporales</taxon>
        <taxon>Streptomycetaceae</taxon>
        <taxon>Kitasatospora</taxon>
    </lineage>
</organism>
<dbReference type="CDD" id="cd16014">
    <property type="entry name" value="PLC"/>
    <property type="match status" value="1"/>
</dbReference>
<keyword evidence="5 9" id="KW-0378">Hydrolase</keyword>
<comment type="similarity">
    <text evidence="2">Belongs to the bacterial phospholipase C family.</text>
</comment>
<evidence type="ECO:0000256" key="5">
    <source>
        <dbReference type="ARBA" id="ARBA00022801"/>
    </source>
</evidence>
<evidence type="ECO:0000256" key="1">
    <source>
        <dbReference type="ARBA" id="ARBA00004191"/>
    </source>
</evidence>
<dbReference type="Pfam" id="PF04185">
    <property type="entry name" value="Phosphoesterase"/>
    <property type="match status" value="1"/>
</dbReference>
<dbReference type="Proteomes" id="UP000540506">
    <property type="component" value="Unassembled WGS sequence"/>
</dbReference>
<feature type="domain" description="Bacterial phospholipase C C-terminal" evidence="8">
    <location>
        <begin position="627"/>
        <end position="699"/>
    </location>
</feature>
<comment type="catalytic activity">
    <reaction evidence="7">
        <text>a 1,2-diacyl-sn-glycero-3-phosphocholine + H2O = phosphocholine + a 1,2-diacyl-sn-glycerol + H(+)</text>
        <dbReference type="Rhea" id="RHEA:10604"/>
        <dbReference type="ChEBI" id="CHEBI:15377"/>
        <dbReference type="ChEBI" id="CHEBI:15378"/>
        <dbReference type="ChEBI" id="CHEBI:17815"/>
        <dbReference type="ChEBI" id="CHEBI:57643"/>
        <dbReference type="ChEBI" id="CHEBI:295975"/>
        <dbReference type="EC" id="3.1.4.3"/>
    </reaction>
    <physiologicalReaction direction="left-to-right" evidence="7">
        <dbReference type="Rhea" id="RHEA:10605"/>
    </physiologicalReaction>
</comment>
<keyword evidence="4" id="KW-0134">Cell wall</keyword>
<dbReference type="Pfam" id="PF05506">
    <property type="entry name" value="PLipase_C_C"/>
    <property type="match status" value="2"/>
</dbReference>
<comment type="caution">
    <text evidence="9">The sequence shown here is derived from an EMBL/GenBank/DDBJ whole genome shotgun (WGS) entry which is preliminary data.</text>
</comment>
<dbReference type="InterPro" id="IPR006311">
    <property type="entry name" value="TAT_signal"/>
</dbReference>
<proteinExistence type="inferred from homology"/>
<dbReference type="PANTHER" id="PTHR31956">
    <property type="entry name" value="NON-SPECIFIC PHOSPHOLIPASE C4-RELATED"/>
    <property type="match status" value="1"/>
</dbReference>
<evidence type="ECO:0000259" key="8">
    <source>
        <dbReference type="Pfam" id="PF05506"/>
    </source>
</evidence>
<gene>
    <name evidence="9" type="ORF">FHR34_000253</name>
</gene>
<dbReference type="EC" id="3.1.4.3" evidence="3"/>
<dbReference type="InterPro" id="IPR007312">
    <property type="entry name" value="Phosphoesterase"/>
</dbReference>
<keyword evidence="4" id="KW-0964">Secreted</keyword>
<dbReference type="AlphaFoldDB" id="A0A7W7QWY0"/>
<protein>
    <recommendedName>
        <fullName evidence="3">phospholipase C</fullName>
        <ecNumber evidence="3">3.1.4.3</ecNumber>
    </recommendedName>
</protein>
<evidence type="ECO:0000256" key="2">
    <source>
        <dbReference type="ARBA" id="ARBA00009717"/>
    </source>
</evidence>
<evidence type="ECO:0000256" key="4">
    <source>
        <dbReference type="ARBA" id="ARBA00022512"/>
    </source>
</evidence>
<comment type="subcellular location">
    <subcellularLocation>
        <location evidence="1">Secreted</location>
        <location evidence="1">Cell wall</location>
    </subcellularLocation>
</comment>
<evidence type="ECO:0000313" key="10">
    <source>
        <dbReference type="Proteomes" id="UP000540506"/>
    </source>
</evidence>
<dbReference type="InterPro" id="IPR017850">
    <property type="entry name" value="Alkaline_phosphatase_core_sf"/>
</dbReference>
<dbReference type="InterPro" id="IPR017767">
    <property type="entry name" value="PC-PLC"/>
</dbReference>
<name>A0A7W7QWY0_KITKI</name>
<dbReference type="PANTHER" id="PTHR31956:SF1">
    <property type="entry name" value="NON-SPECIFIC PHOSPHOLIPASE C1"/>
    <property type="match status" value="1"/>
</dbReference>
<evidence type="ECO:0000313" key="9">
    <source>
        <dbReference type="EMBL" id="MBB4921260.1"/>
    </source>
</evidence>
<accession>A0A7W7QWY0</accession>
<dbReference type="RefSeq" id="WP_184933623.1">
    <property type="nucleotide sequence ID" value="NZ_JACHJV010000001.1"/>
</dbReference>
<evidence type="ECO:0000256" key="3">
    <source>
        <dbReference type="ARBA" id="ARBA00012018"/>
    </source>
</evidence>
<dbReference type="InterPro" id="IPR008475">
    <property type="entry name" value="PLipase_C_C"/>
</dbReference>
<dbReference type="PROSITE" id="PS51318">
    <property type="entry name" value="TAT"/>
    <property type="match status" value="1"/>
</dbReference>
<reference evidence="9 10" key="1">
    <citation type="submission" date="2020-08" db="EMBL/GenBank/DDBJ databases">
        <title>Sequencing the genomes of 1000 actinobacteria strains.</title>
        <authorList>
            <person name="Klenk H.-P."/>
        </authorList>
    </citation>
    <scope>NUCLEOTIDE SEQUENCE [LARGE SCALE GENOMIC DNA]</scope>
    <source>
        <strain evidence="9 10">DSM 41654</strain>
    </source>
</reference>
<keyword evidence="6" id="KW-0843">Virulence</keyword>
<sequence length="715" mass="78365">MGSSETSPQLGRRRFLQLGGAGAAAAGLSMFPPAIAKAMALPAISRTKSIKDVQHVVILMQENRSFDHYFGTLRGVRGFADPRPALLPNGKPVFHQPTSTIKTARYQGRNLPASESEVLPWYIDPRSTTEHTAGTDHGWPSGHQAWNEGHWDSWVTQKQDVLTMGHLKRQDLLYHFALAEAFTIGDAYHCSVHADTAPNRIYLWTGTMDPRNVYGKTKLNGPATGERDDTNGYTWTTYPELLEQAGVSWKLYQGGSGIPGQPTDNFTDNSLMFFHNFQPADGADPSSPLVQKGASDHTLVEFANDVKNGTLPQVTWIVPPAKYSEHPSSSPTDGAYYINLVMEALTANPEVWGSTVLLLDYDENDGLFDHVVPPVPPLHSAPGGEGMVSESLVASLQDEFLDMTSRPWTSPAGTVGPSGLQPIGLGPRVPMIAISPWSRGGYVCSETFDHTSVLRFLEQRFGIASPYISDWRRSVCGDLTSMFDFKGKADPSPVHFQVPAPITSAGKPYSVPVPQAMPVQEPGTRPARPLQYKALVNEVPQQSGKVQLKLRNHGKIGAAFQVYDRQNPQSAPRRYTVAAHDTLQDFWTVATGQPYQLAAYGPNGSQFEFQGQGGDDLAVTFTQHGRDEVRVRIQNHCKERRTVRVANTYQHDGKAQATRVLKGHDSLEYSWHTGGQGNWYDVRVSAVDGAAFTRRYAGHLENGEHSTSDPGPVAG</sequence>
<dbReference type="GO" id="GO:0016042">
    <property type="term" value="P:lipid catabolic process"/>
    <property type="evidence" value="ECO:0007669"/>
    <property type="project" value="InterPro"/>
</dbReference>
<dbReference type="NCBIfam" id="TIGR03396">
    <property type="entry name" value="PC_PLC"/>
    <property type="match status" value="1"/>
</dbReference>
<dbReference type="EMBL" id="JACHJV010000001">
    <property type="protein sequence ID" value="MBB4921260.1"/>
    <property type="molecule type" value="Genomic_DNA"/>
</dbReference>
<dbReference type="Gene3D" id="3.40.720.10">
    <property type="entry name" value="Alkaline Phosphatase, subunit A"/>
    <property type="match status" value="2"/>
</dbReference>
<evidence type="ECO:0000256" key="7">
    <source>
        <dbReference type="ARBA" id="ARBA00048421"/>
    </source>
</evidence>
<feature type="domain" description="Bacterial phospholipase C C-terminal" evidence="8">
    <location>
        <begin position="526"/>
        <end position="611"/>
    </location>
</feature>
<keyword evidence="10" id="KW-1185">Reference proteome</keyword>
<dbReference type="GO" id="GO:0034480">
    <property type="term" value="F:phosphatidylcholine phospholipase C activity"/>
    <property type="evidence" value="ECO:0007669"/>
    <property type="project" value="UniProtKB-EC"/>
</dbReference>